<feature type="domain" description="Serine aminopeptidase S33" evidence="1">
    <location>
        <begin position="25"/>
        <end position="287"/>
    </location>
</feature>
<dbReference type="Pfam" id="PF12146">
    <property type="entry name" value="Hydrolase_4"/>
    <property type="match status" value="1"/>
</dbReference>
<evidence type="ECO:0000259" key="1">
    <source>
        <dbReference type="Pfam" id="PF12146"/>
    </source>
</evidence>
<dbReference type="SUPFAM" id="SSF53474">
    <property type="entry name" value="alpha/beta-Hydrolases"/>
    <property type="match status" value="1"/>
</dbReference>
<evidence type="ECO:0000313" key="2">
    <source>
        <dbReference type="EMBL" id="PYI56678.1"/>
    </source>
</evidence>
<protein>
    <submittedName>
        <fullName evidence="2">Alpha/beta hydrolase</fullName>
    </submittedName>
</protein>
<keyword evidence="2" id="KW-0378">Hydrolase</keyword>
<dbReference type="RefSeq" id="WP_110839209.1">
    <property type="nucleotide sequence ID" value="NZ_QJVJ01000002.1"/>
</dbReference>
<gene>
    <name evidence="2" type="ORF">DLM86_06260</name>
</gene>
<comment type="caution">
    <text evidence="2">The sequence shown here is derived from an EMBL/GenBank/DDBJ whole genome shotgun (WGS) entry which is preliminary data.</text>
</comment>
<dbReference type="InterPro" id="IPR051044">
    <property type="entry name" value="MAG_DAG_Lipase"/>
</dbReference>
<proteinExistence type="predicted"/>
<accession>A0A2V5KAY6</accession>
<dbReference type="InterPro" id="IPR029058">
    <property type="entry name" value="AB_hydrolase_fold"/>
</dbReference>
<dbReference type="Proteomes" id="UP000247476">
    <property type="component" value="Unassembled WGS sequence"/>
</dbReference>
<reference evidence="2 3" key="1">
    <citation type="submission" date="2018-05" db="EMBL/GenBank/DDBJ databases">
        <title>Paenibacillus flagellatus sp. nov., isolated from selenium mineral soil.</title>
        <authorList>
            <person name="Dai X."/>
        </authorList>
    </citation>
    <scope>NUCLEOTIDE SEQUENCE [LARGE SCALE GENOMIC DNA]</scope>
    <source>
        <strain evidence="2 3">DXL2</strain>
    </source>
</reference>
<dbReference type="Gene3D" id="3.40.50.1820">
    <property type="entry name" value="alpha/beta hydrolase"/>
    <property type="match status" value="1"/>
</dbReference>
<name>A0A2V5KAY6_9BACL</name>
<organism evidence="2 3">
    <name type="scientific">Paenibacillus flagellatus</name>
    <dbReference type="NCBI Taxonomy" id="2211139"/>
    <lineage>
        <taxon>Bacteria</taxon>
        <taxon>Bacillati</taxon>
        <taxon>Bacillota</taxon>
        <taxon>Bacilli</taxon>
        <taxon>Bacillales</taxon>
        <taxon>Paenibacillaceae</taxon>
        <taxon>Paenibacillus</taxon>
    </lineage>
</organism>
<dbReference type="GO" id="GO:0016787">
    <property type="term" value="F:hydrolase activity"/>
    <property type="evidence" value="ECO:0007669"/>
    <property type="project" value="UniProtKB-KW"/>
</dbReference>
<dbReference type="OrthoDB" id="9806902at2"/>
<dbReference type="AlphaFoldDB" id="A0A2V5KAY6"/>
<dbReference type="PANTHER" id="PTHR11614">
    <property type="entry name" value="PHOSPHOLIPASE-RELATED"/>
    <property type="match status" value="1"/>
</dbReference>
<evidence type="ECO:0000313" key="3">
    <source>
        <dbReference type="Proteomes" id="UP000247476"/>
    </source>
</evidence>
<keyword evidence="3" id="KW-1185">Reference proteome</keyword>
<dbReference type="EMBL" id="QJVJ01000002">
    <property type="protein sequence ID" value="PYI56678.1"/>
    <property type="molecule type" value="Genomic_DNA"/>
</dbReference>
<dbReference type="InterPro" id="IPR022742">
    <property type="entry name" value="Hydrolase_4"/>
</dbReference>
<sequence length="311" mass="35301">MNVSRQRLPDGLLLHEWEPGDPARIRGAIHLVHGSCEHAERYDHFARYLVGLGFAVYAADLRGHGGTAPSRDELGYFGEDGGWDAMVEDLHRLTRHIRAKRPGVPVVMLGHSMGSFLARHYAIVHGMELDGLIAVGTAHHPRLLLRSAVLTANTAIRRKGSRYRSKLLYKLSYGAYNRRFRPARTPHDWLTRDEAEVDRFVRDERCGFVLTAAGFRDMFEGLRFITDSARIRETPKTLPVLLLSGKDDPVGGYGAMPERAYAAYRQAGLTDVRLKLYDGMRHEILNEIGKEDVYRDIADWLDRIVTSRREK</sequence>